<keyword evidence="1" id="KW-0812">Transmembrane</keyword>
<dbReference type="PROSITE" id="PS51257">
    <property type="entry name" value="PROKAR_LIPOPROTEIN"/>
    <property type="match status" value="1"/>
</dbReference>
<feature type="transmembrane region" description="Helical" evidence="1">
    <location>
        <begin position="77"/>
        <end position="95"/>
    </location>
</feature>
<dbReference type="InterPro" id="IPR021257">
    <property type="entry name" value="DUF2809"/>
</dbReference>
<accession>A0ABR8UMU7</accession>
<name>A0ABR8UMU7_9MICC</name>
<comment type="caution">
    <text evidence="2">The sequence shown here is derived from an EMBL/GenBank/DDBJ whole genome shotgun (WGS) entry which is preliminary data.</text>
</comment>
<protein>
    <submittedName>
        <fullName evidence="2">DUF2809 domain-containing protein</fullName>
    </submittedName>
</protein>
<keyword evidence="1" id="KW-1133">Transmembrane helix</keyword>
<dbReference type="Pfam" id="PF10990">
    <property type="entry name" value="DUF2809"/>
    <property type="match status" value="1"/>
</dbReference>
<feature type="transmembrane region" description="Helical" evidence="1">
    <location>
        <begin position="115"/>
        <end position="133"/>
    </location>
</feature>
<organism evidence="2 3">
    <name type="scientific">Arthrobacter gallicola</name>
    <dbReference type="NCBI Taxonomy" id="2762225"/>
    <lineage>
        <taxon>Bacteria</taxon>
        <taxon>Bacillati</taxon>
        <taxon>Actinomycetota</taxon>
        <taxon>Actinomycetes</taxon>
        <taxon>Micrococcales</taxon>
        <taxon>Micrococcaceae</taxon>
        <taxon>Arthrobacter</taxon>
    </lineage>
</organism>
<keyword evidence="1" id="KW-0472">Membrane</keyword>
<dbReference type="EMBL" id="JACSQD010000001">
    <property type="protein sequence ID" value="MBD7993878.1"/>
    <property type="molecule type" value="Genomic_DNA"/>
</dbReference>
<evidence type="ECO:0000313" key="2">
    <source>
        <dbReference type="EMBL" id="MBD7993878.1"/>
    </source>
</evidence>
<dbReference type="Proteomes" id="UP000609874">
    <property type="component" value="Unassembled WGS sequence"/>
</dbReference>
<feature type="transmembrane region" description="Helical" evidence="1">
    <location>
        <begin position="20"/>
        <end position="40"/>
    </location>
</feature>
<sequence>MPAPSARDDIPARPASRRALALGAAAAAVVACGLAVRGLPGIVGDAAGGILYAALVYLLLALGALVLRTTRVGPAQLAAAAVVLCTLVELFQLTGWPARLGETSPLLHLVLGSTFNAWDLPAYAAGAAAACLADRTLGWPARRNETVDA</sequence>
<reference evidence="2 3" key="1">
    <citation type="submission" date="2020-08" db="EMBL/GenBank/DDBJ databases">
        <title>A Genomic Blueprint of the Chicken Gut Microbiome.</title>
        <authorList>
            <person name="Gilroy R."/>
            <person name="Ravi A."/>
            <person name="Getino M."/>
            <person name="Pursley I."/>
            <person name="Horton D.L."/>
            <person name="Alikhan N.-F."/>
            <person name="Baker D."/>
            <person name="Gharbi K."/>
            <person name="Hall N."/>
            <person name="Watson M."/>
            <person name="Adriaenssens E.M."/>
            <person name="Foster-Nyarko E."/>
            <person name="Jarju S."/>
            <person name="Secka A."/>
            <person name="Antonio M."/>
            <person name="Oren A."/>
            <person name="Chaudhuri R."/>
            <person name="La Ragione R.M."/>
            <person name="Hildebrand F."/>
            <person name="Pallen M.J."/>
        </authorList>
    </citation>
    <scope>NUCLEOTIDE SEQUENCE [LARGE SCALE GENOMIC DNA]</scope>
    <source>
        <strain evidence="2 3">Sa2CUA1</strain>
    </source>
</reference>
<feature type="transmembrane region" description="Helical" evidence="1">
    <location>
        <begin position="46"/>
        <end position="65"/>
    </location>
</feature>
<evidence type="ECO:0000256" key="1">
    <source>
        <dbReference type="SAM" id="Phobius"/>
    </source>
</evidence>
<gene>
    <name evidence="2" type="ORF">H9639_00975</name>
</gene>
<proteinExistence type="predicted"/>
<dbReference type="RefSeq" id="WP_191806287.1">
    <property type="nucleotide sequence ID" value="NZ_JACSQD010000001.1"/>
</dbReference>
<keyword evidence="3" id="KW-1185">Reference proteome</keyword>
<evidence type="ECO:0000313" key="3">
    <source>
        <dbReference type="Proteomes" id="UP000609874"/>
    </source>
</evidence>